<dbReference type="Pfam" id="PF00027">
    <property type="entry name" value="cNMP_binding"/>
    <property type="match status" value="1"/>
</dbReference>
<dbReference type="AlphaFoldDB" id="A0A939IP81"/>
<dbReference type="CDD" id="cd00038">
    <property type="entry name" value="CAP_ED"/>
    <property type="match status" value="1"/>
</dbReference>
<dbReference type="Gene3D" id="2.60.120.10">
    <property type="entry name" value="Jelly Rolls"/>
    <property type="match status" value="1"/>
</dbReference>
<dbReference type="EMBL" id="JAFKCV010000005">
    <property type="protein sequence ID" value="MBN7825630.1"/>
    <property type="molecule type" value="Genomic_DNA"/>
</dbReference>
<keyword evidence="3" id="KW-1185">Reference proteome</keyword>
<dbReference type="InterPro" id="IPR000595">
    <property type="entry name" value="cNMP-bd_dom"/>
</dbReference>
<organism evidence="2 3">
    <name type="scientific">Bowmanella dokdonensis</name>
    <dbReference type="NCBI Taxonomy" id="751969"/>
    <lineage>
        <taxon>Bacteria</taxon>
        <taxon>Pseudomonadati</taxon>
        <taxon>Pseudomonadota</taxon>
        <taxon>Gammaproteobacteria</taxon>
        <taxon>Alteromonadales</taxon>
        <taxon>Alteromonadaceae</taxon>
        <taxon>Bowmanella</taxon>
    </lineage>
</organism>
<dbReference type="Proteomes" id="UP000664654">
    <property type="component" value="Unassembled WGS sequence"/>
</dbReference>
<dbReference type="PROSITE" id="PS50042">
    <property type="entry name" value="CNMP_BINDING_3"/>
    <property type="match status" value="1"/>
</dbReference>
<protein>
    <submittedName>
        <fullName evidence="2">Crp/Fnr family transcriptional regulator</fullName>
    </submittedName>
</protein>
<evidence type="ECO:0000259" key="1">
    <source>
        <dbReference type="PROSITE" id="PS50042"/>
    </source>
</evidence>
<comment type="caution">
    <text evidence="2">The sequence shown here is derived from an EMBL/GenBank/DDBJ whole genome shotgun (WGS) entry which is preliminary data.</text>
</comment>
<feature type="domain" description="Cyclic nucleotide-binding" evidence="1">
    <location>
        <begin position="20"/>
        <end position="124"/>
    </location>
</feature>
<proteinExistence type="predicted"/>
<sequence length="204" mass="23762">MVNNDLLQMALKALHLRMQAYSPLSDATWRDMQAICRLRQLQKGEHWLKAGERPDCFGFVYQGLMRVYALAEQGWEYNKNFFAEGRFPGSMTALLEGKASSLAAQALEDCILLEIDFAGFRELLTLHHDLALFQIQYLETHWLKFREKREIALVQDDATSRYERFLQEHGKLADRLPQYHIASHLGITPTQLSRIRKNRHSQPM</sequence>
<dbReference type="SMART" id="SM00100">
    <property type="entry name" value="cNMP"/>
    <property type="match status" value="1"/>
</dbReference>
<dbReference type="SUPFAM" id="SSF51206">
    <property type="entry name" value="cAMP-binding domain-like"/>
    <property type="match status" value="1"/>
</dbReference>
<dbReference type="RefSeq" id="WP_206573749.1">
    <property type="nucleotide sequence ID" value="NZ_JAFKCV010000005.1"/>
</dbReference>
<evidence type="ECO:0000313" key="2">
    <source>
        <dbReference type="EMBL" id="MBN7825630.1"/>
    </source>
</evidence>
<dbReference type="InterPro" id="IPR014710">
    <property type="entry name" value="RmlC-like_jellyroll"/>
</dbReference>
<dbReference type="InterPro" id="IPR018490">
    <property type="entry name" value="cNMP-bd_dom_sf"/>
</dbReference>
<gene>
    <name evidence="2" type="ORF">J0A66_10390</name>
</gene>
<evidence type="ECO:0000313" key="3">
    <source>
        <dbReference type="Proteomes" id="UP000664654"/>
    </source>
</evidence>
<accession>A0A939IP81</accession>
<reference evidence="2" key="1">
    <citation type="submission" date="2021-03" db="EMBL/GenBank/DDBJ databases">
        <title>novel species isolated from a fishpond in China.</title>
        <authorList>
            <person name="Lu H."/>
            <person name="Cai Z."/>
        </authorList>
    </citation>
    <scope>NUCLEOTIDE SEQUENCE</scope>
    <source>
        <strain evidence="2">JCM 30855</strain>
    </source>
</reference>
<name>A0A939IP81_9ALTE</name>